<accession>A0A318UGY1</accession>
<dbReference type="InterPro" id="IPR012373">
    <property type="entry name" value="Ferrdict_sens_TM"/>
</dbReference>
<dbReference type="RefSeq" id="WP_110829527.1">
    <property type="nucleotide sequence ID" value="NZ_QKLU01000003.1"/>
</dbReference>
<organism evidence="4 5">
    <name type="scientific">Pedobacter nutrimenti</name>
    <dbReference type="NCBI Taxonomy" id="1241337"/>
    <lineage>
        <taxon>Bacteria</taxon>
        <taxon>Pseudomonadati</taxon>
        <taxon>Bacteroidota</taxon>
        <taxon>Sphingobacteriia</taxon>
        <taxon>Sphingobacteriales</taxon>
        <taxon>Sphingobacteriaceae</taxon>
        <taxon>Pedobacter</taxon>
    </lineage>
</organism>
<dbReference type="PANTHER" id="PTHR30273:SF2">
    <property type="entry name" value="PROTEIN FECR"/>
    <property type="match status" value="1"/>
</dbReference>
<evidence type="ECO:0000259" key="2">
    <source>
        <dbReference type="Pfam" id="PF04773"/>
    </source>
</evidence>
<keyword evidence="1" id="KW-0472">Membrane</keyword>
<keyword evidence="1" id="KW-1133">Transmembrane helix</keyword>
<dbReference type="AlphaFoldDB" id="A0A318UGY1"/>
<dbReference type="Proteomes" id="UP000248198">
    <property type="component" value="Unassembled WGS sequence"/>
</dbReference>
<dbReference type="GO" id="GO:0016989">
    <property type="term" value="F:sigma factor antagonist activity"/>
    <property type="evidence" value="ECO:0007669"/>
    <property type="project" value="TreeGrafter"/>
</dbReference>
<dbReference type="EMBL" id="QKLU01000003">
    <property type="protein sequence ID" value="PYF74760.1"/>
    <property type="molecule type" value="Genomic_DNA"/>
</dbReference>
<comment type="caution">
    <text evidence="4">The sequence shown here is derived from an EMBL/GenBank/DDBJ whole genome shotgun (WGS) entry which is preliminary data.</text>
</comment>
<dbReference type="OrthoDB" id="1099963at2"/>
<keyword evidence="5" id="KW-1185">Reference proteome</keyword>
<dbReference type="InterPro" id="IPR006860">
    <property type="entry name" value="FecR"/>
</dbReference>
<feature type="domain" description="Protein FecR C-terminal" evidence="3">
    <location>
        <begin position="304"/>
        <end position="371"/>
    </location>
</feature>
<dbReference type="Gene3D" id="2.60.120.1440">
    <property type="match status" value="1"/>
</dbReference>
<dbReference type="PIRSF" id="PIRSF018266">
    <property type="entry name" value="FecR"/>
    <property type="match status" value="1"/>
</dbReference>
<evidence type="ECO:0000256" key="1">
    <source>
        <dbReference type="SAM" id="Phobius"/>
    </source>
</evidence>
<dbReference type="FunFam" id="2.60.120.1440:FF:000001">
    <property type="entry name" value="Putative anti-sigma factor"/>
    <property type="match status" value="1"/>
</dbReference>
<name>A0A318UGY1_9SPHI</name>
<protein>
    <submittedName>
        <fullName evidence="4">FecR family protein</fullName>
    </submittedName>
</protein>
<evidence type="ECO:0000313" key="5">
    <source>
        <dbReference type="Proteomes" id="UP000248198"/>
    </source>
</evidence>
<feature type="domain" description="FecR protein" evidence="2">
    <location>
        <begin position="167"/>
        <end position="262"/>
    </location>
</feature>
<reference evidence="4 5" key="1">
    <citation type="submission" date="2018-06" db="EMBL/GenBank/DDBJ databases">
        <title>Genomic Encyclopedia of Archaeal and Bacterial Type Strains, Phase II (KMG-II): from individual species to whole genera.</title>
        <authorList>
            <person name="Goeker M."/>
        </authorList>
    </citation>
    <scope>NUCLEOTIDE SEQUENCE [LARGE SCALE GENOMIC DNA]</scope>
    <source>
        <strain evidence="4 5">DSM 27372</strain>
    </source>
</reference>
<dbReference type="InterPro" id="IPR032508">
    <property type="entry name" value="FecR_C"/>
</dbReference>
<dbReference type="PANTHER" id="PTHR30273">
    <property type="entry name" value="PERIPLASMIC SIGNAL SENSOR AND SIGMA FACTOR ACTIVATOR FECR-RELATED"/>
    <property type="match status" value="1"/>
</dbReference>
<keyword evidence="1" id="KW-0812">Transmembrane</keyword>
<proteinExistence type="predicted"/>
<evidence type="ECO:0000313" key="4">
    <source>
        <dbReference type="EMBL" id="PYF74760.1"/>
    </source>
</evidence>
<sequence>MQEKDITDIIYRYKTGTASEQDKAFLESWYLQHQDQEEFRYELDSRLEDAEEIWGNLQKQSRKTKRFAAWPAVAAAVFVVVFGAAYLFVQQREGLNPFKQIAAQDVAPGGNKAILTLADGTKVSLTDAKKGEIADQAGVVLEKGEEGQIVYAVPAHEKTLKSIEFNTIETPRGGQFQIHLPDGSKIWLNAASSLKYPVCFEGAKERKVELKGEAYFEIAKDKTKPFIVESQSQSVKVLGTHFNINAYTDEASVKTTLLEGSIQVSSGLVTQQIRPGQQAILTNQHFNIISVDGQEATAWKKGNFEFDNADIQAVMRQLSRWYDIQVIYIGEIPKLHYSGCLPRNSNISVVLNMLKETGKINFKLDKKTITVSK</sequence>
<dbReference type="Pfam" id="PF04773">
    <property type="entry name" value="FecR"/>
    <property type="match status" value="1"/>
</dbReference>
<gene>
    <name evidence="4" type="ORF">B0O44_103206</name>
</gene>
<evidence type="ECO:0000259" key="3">
    <source>
        <dbReference type="Pfam" id="PF16344"/>
    </source>
</evidence>
<dbReference type="Pfam" id="PF16344">
    <property type="entry name" value="FecR_C"/>
    <property type="match status" value="1"/>
</dbReference>
<feature type="transmembrane region" description="Helical" evidence="1">
    <location>
        <begin position="67"/>
        <end position="89"/>
    </location>
</feature>
<dbReference type="Gene3D" id="3.55.50.30">
    <property type="match status" value="1"/>
</dbReference>